<dbReference type="PANTHER" id="PTHR30576">
    <property type="entry name" value="COLANIC BIOSYNTHESIS UDP-GLUCOSE LIPID CARRIER TRANSFERASE"/>
    <property type="match status" value="1"/>
</dbReference>
<comment type="caution">
    <text evidence="5">The sequence shown here is derived from an EMBL/GenBank/DDBJ whole genome shotgun (WGS) entry which is preliminary data.</text>
</comment>
<keyword evidence="2" id="KW-0270">Exopolysaccharide synthesis</keyword>
<dbReference type="GO" id="GO:0000271">
    <property type="term" value="P:polysaccharide biosynthetic process"/>
    <property type="evidence" value="ECO:0007669"/>
    <property type="project" value="UniProtKB-KW"/>
</dbReference>
<keyword evidence="6" id="KW-1185">Reference proteome</keyword>
<dbReference type="STRING" id="1353528.DT23_07345"/>
<dbReference type="RefSeq" id="WP_038132922.1">
    <property type="nucleotide sequence ID" value="NZ_AUNB01000073.1"/>
</dbReference>
<dbReference type="OrthoDB" id="9808602at2"/>
<dbReference type="EMBL" id="AUNB01000073">
    <property type="protein sequence ID" value="KEO53152.1"/>
    <property type="molecule type" value="Genomic_DNA"/>
</dbReference>
<evidence type="ECO:0000313" key="5">
    <source>
        <dbReference type="EMBL" id="KEO53152.1"/>
    </source>
</evidence>
<protein>
    <recommendedName>
        <fullName evidence="4">Bacterial sugar transferase domain-containing protein</fullName>
    </recommendedName>
</protein>
<feature type="transmembrane region" description="Helical" evidence="3">
    <location>
        <begin position="12"/>
        <end position="38"/>
    </location>
</feature>
<dbReference type="AlphaFoldDB" id="A0A074JV06"/>
<gene>
    <name evidence="5" type="ORF">DT23_07345</name>
</gene>
<reference evidence="5 6" key="1">
    <citation type="journal article" date="2015" name="Antonie Van Leeuwenhoek">
        <title>Thioclava indica sp. nov., isolated from surface seawater of the Indian Ocean.</title>
        <authorList>
            <person name="Liu Y."/>
            <person name="Lai Q."/>
            <person name="Du J."/>
            <person name="Xu H."/>
            <person name="Jiang L."/>
            <person name="Shao Z."/>
        </authorList>
    </citation>
    <scope>NUCLEOTIDE SEQUENCE [LARGE SCALE GENOMIC DNA]</scope>
    <source>
        <strain evidence="5 6">DT23-4</strain>
    </source>
</reference>
<evidence type="ECO:0000256" key="1">
    <source>
        <dbReference type="ARBA" id="ARBA00006464"/>
    </source>
</evidence>
<proteinExistence type="inferred from homology"/>
<keyword evidence="3" id="KW-1133">Transmembrane helix</keyword>
<dbReference type="PANTHER" id="PTHR30576:SF20">
    <property type="entry name" value="QUINOVOSAMINEPHOSPHOTRANSFERAE-RELATED"/>
    <property type="match status" value="1"/>
</dbReference>
<evidence type="ECO:0000256" key="3">
    <source>
        <dbReference type="SAM" id="Phobius"/>
    </source>
</evidence>
<evidence type="ECO:0000313" key="6">
    <source>
        <dbReference type="Proteomes" id="UP000027471"/>
    </source>
</evidence>
<dbReference type="GO" id="GO:0016780">
    <property type="term" value="F:phosphotransferase activity, for other substituted phosphate groups"/>
    <property type="evidence" value="ECO:0007669"/>
    <property type="project" value="TreeGrafter"/>
</dbReference>
<accession>A0A074JV06</accession>
<evidence type="ECO:0000256" key="2">
    <source>
        <dbReference type="ARBA" id="ARBA00023169"/>
    </source>
</evidence>
<evidence type="ECO:0000259" key="4">
    <source>
        <dbReference type="Pfam" id="PF02397"/>
    </source>
</evidence>
<dbReference type="Pfam" id="PF02397">
    <property type="entry name" value="Bac_transf"/>
    <property type="match status" value="1"/>
</dbReference>
<organism evidence="5 6">
    <name type="scientific">Thioclava indica</name>
    <dbReference type="NCBI Taxonomy" id="1353528"/>
    <lineage>
        <taxon>Bacteria</taxon>
        <taxon>Pseudomonadati</taxon>
        <taxon>Pseudomonadota</taxon>
        <taxon>Alphaproteobacteria</taxon>
        <taxon>Rhodobacterales</taxon>
        <taxon>Paracoccaceae</taxon>
        <taxon>Thioclava</taxon>
    </lineage>
</organism>
<name>A0A074JV06_9RHOB</name>
<dbReference type="Proteomes" id="UP000027471">
    <property type="component" value="Unassembled WGS sequence"/>
</dbReference>
<keyword evidence="3" id="KW-0812">Transmembrane</keyword>
<dbReference type="eggNOG" id="COG2148">
    <property type="taxonomic scope" value="Bacteria"/>
</dbReference>
<sequence>MTRTQRLAKRLFDLVLAVLLTPLVAVLFLFTLITVMIFEKRPYFYAAERMKTPTQSFRLLKFRTMEVAQSDSGVSGAHKQQRITRMGRIMRKTRADELPQFWNIYRGDISFVGPRPPLREYVERFPELYSEVLKTPPGVTGLASLCFNRHEGWILGQCATATEVDAAYARRCVPAKAKLDLIYQKHMSICFDLVLIWRTFKSVFG</sequence>
<feature type="domain" description="Bacterial sugar transferase" evidence="4">
    <location>
        <begin position="9"/>
        <end position="204"/>
    </location>
</feature>
<comment type="similarity">
    <text evidence="1">Belongs to the bacterial sugar transferase family.</text>
</comment>
<dbReference type="InterPro" id="IPR003362">
    <property type="entry name" value="Bact_transf"/>
</dbReference>
<keyword evidence="3" id="KW-0472">Membrane</keyword>